<comment type="caution">
    <text evidence="2">The sequence shown here is derived from an EMBL/GenBank/DDBJ whole genome shotgun (WGS) entry which is preliminary data.</text>
</comment>
<gene>
    <name evidence="2" type="ORF">F6J89_05515</name>
</gene>
<organism evidence="2">
    <name type="scientific">Symploca sp. SIO1C4</name>
    <dbReference type="NCBI Taxonomy" id="2607765"/>
    <lineage>
        <taxon>Bacteria</taxon>
        <taxon>Bacillati</taxon>
        <taxon>Cyanobacteriota</taxon>
        <taxon>Cyanophyceae</taxon>
        <taxon>Coleofasciculales</taxon>
        <taxon>Coleofasciculaceae</taxon>
        <taxon>Symploca</taxon>
    </lineage>
</organism>
<dbReference type="EMBL" id="JAAHFQ010000071">
    <property type="protein sequence ID" value="NER27093.1"/>
    <property type="molecule type" value="Genomic_DNA"/>
</dbReference>
<proteinExistence type="predicted"/>
<sequence length="266" mass="29965">MNNELMEIYVQSRGFSQEDGYCWLPEKPSILATSQVSDLIQSESPSLVLGRYSSKLLLLVTGLEASKRRDFRDRKIRNSVVWVSEDSEQEQRILRMIAVRALRDWDSLREDINVAVQFGSEQGFQVLFEEIKLLTMKGKDLPASGQLNNDEELNYKISKNLAERKQELANLLEQYSLPKREGSLLVVTEIKAEETLVKAQVWRGLSNLVNSDNWKVIGTQVTPNASKSSALSFGQVGEKSAKDKSLALVMFAAVVAGMMMLWGIVF</sequence>
<keyword evidence="1" id="KW-0472">Membrane</keyword>
<keyword evidence="1" id="KW-1133">Transmembrane helix</keyword>
<evidence type="ECO:0000313" key="2">
    <source>
        <dbReference type="EMBL" id="NER27093.1"/>
    </source>
</evidence>
<keyword evidence="1" id="KW-0812">Transmembrane</keyword>
<evidence type="ECO:0000256" key="1">
    <source>
        <dbReference type="SAM" id="Phobius"/>
    </source>
</evidence>
<accession>A0A6B3N6A4</accession>
<protein>
    <submittedName>
        <fullName evidence="2">Uncharacterized protein</fullName>
    </submittedName>
</protein>
<feature type="transmembrane region" description="Helical" evidence="1">
    <location>
        <begin position="246"/>
        <end position="265"/>
    </location>
</feature>
<dbReference type="AlphaFoldDB" id="A0A6B3N6A4"/>
<reference evidence="2" key="1">
    <citation type="submission" date="2019-11" db="EMBL/GenBank/DDBJ databases">
        <title>Genomic insights into an expanded diversity of filamentous marine cyanobacteria reveals the extraordinary biosynthetic potential of Moorea and Okeania.</title>
        <authorList>
            <person name="Ferreira Leao T."/>
            <person name="Wang M."/>
            <person name="Moss N."/>
            <person name="Da Silva R."/>
            <person name="Sanders J."/>
            <person name="Nurk S."/>
            <person name="Gurevich A."/>
            <person name="Humphrey G."/>
            <person name="Reher R."/>
            <person name="Zhu Q."/>
            <person name="Belda-Ferre P."/>
            <person name="Glukhov E."/>
            <person name="Rex R."/>
            <person name="Dorrestein P.C."/>
            <person name="Knight R."/>
            <person name="Pevzner P."/>
            <person name="Gerwick W.H."/>
            <person name="Gerwick L."/>
        </authorList>
    </citation>
    <scope>NUCLEOTIDE SEQUENCE</scope>
    <source>
        <strain evidence="2">SIO1C4</strain>
    </source>
</reference>
<name>A0A6B3N6A4_9CYAN</name>